<name>A0A7J6GQV1_CANSA</name>
<dbReference type="AlphaFoldDB" id="A0A7J6GQV1"/>
<evidence type="ECO:0000313" key="3">
    <source>
        <dbReference type="Proteomes" id="UP000525078"/>
    </source>
</evidence>
<dbReference type="SUPFAM" id="SSF56219">
    <property type="entry name" value="DNase I-like"/>
    <property type="match status" value="1"/>
</dbReference>
<evidence type="ECO:0008006" key="4">
    <source>
        <dbReference type="Google" id="ProtNLM"/>
    </source>
</evidence>
<accession>A0A7J6GQV1</accession>
<gene>
    <name evidence="2" type="ORF">F8388_014271</name>
</gene>
<dbReference type="Gene3D" id="3.60.10.10">
    <property type="entry name" value="Endonuclease/exonuclease/phosphatase"/>
    <property type="match status" value="1"/>
</dbReference>
<evidence type="ECO:0000256" key="1">
    <source>
        <dbReference type="SAM" id="MobiDB-lite"/>
    </source>
</evidence>
<evidence type="ECO:0000313" key="2">
    <source>
        <dbReference type="EMBL" id="KAF4385138.1"/>
    </source>
</evidence>
<dbReference type="PANTHER" id="PTHR33710">
    <property type="entry name" value="BNAC02G09200D PROTEIN"/>
    <property type="match status" value="1"/>
</dbReference>
<sequence length="713" mass="79341">MAGKEVSEVVLQVDSVDNEANRVLSRDSEMELEMLELFKDITLEDVVSKKSCGWRMKKCPDGVMGFFFDSEHDCSFVMEKRLWLVNGVLLNLKPWPTEGEIRIGEFEVARFWVQFHGLPTRCLSDDNAPIVAKKVGHFVQTDGKTKFEWQGRFVDPVQIRKVATPLFQLWPVSHFDKVCQAPLAMVVPNSGKAVKMYGPWIKSEFGGGNCFSMAGRGETLIIEESRGWSKNSGSGGRWKRKSQKNDGKRPMLGDNPARNILLGEGTSTVQKNVEVVAQNDTRHGIGNVSGRSSCTILAANSTSDEVAKAGILPEHSNEQRPIPIGPNFLNLPRPDFANGSIEEGKIPDIGSSMTQSLEIPHSRLCNHKSHISFQSPLTSLGQLMTQKDKLSSSNSMALRKRKAHSWYQPSPSPPKCNISEISESEECLVLNKSLEVDPQAKFVAGSSNTKVEDSKKGRGSRKSKLVGGVNVSEVFEAGFRVTVRPMCGYPQWNLFCVYGTPYGELKKLYWDWLTSKVHICISPWALLGDLNVIGHASEKEGGNVFHYKEGDFLLSFLAATGGVDLGFEGPMCTWQNARKASQRIRKRLDRAIANGSWCIEFPHAKVSHHPILGSYHSPLVLSLSEPKARLNYPFRFLEVWTSSHECGEVISESWSKPCIGSHGNRLNFKFQVTKKALKSCNQNQFGFSDRKLRTLWTLGKLKSVGVTLFAGRG</sequence>
<dbReference type="Proteomes" id="UP000525078">
    <property type="component" value="Unassembled WGS sequence"/>
</dbReference>
<dbReference type="PANTHER" id="PTHR33710:SF71">
    <property type="entry name" value="ENDONUCLEASE_EXONUCLEASE_PHOSPHATASE DOMAIN-CONTAINING PROTEIN"/>
    <property type="match status" value="1"/>
</dbReference>
<organism evidence="2 3">
    <name type="scientific">Cannabis sativa</name>
    <name type="common">Hemp</name>
    <name type="synonym">Marijuana</name>
    <dbReference type="NCBI Taxonomy" id="3483"/>
    <lineage>
        <taxon>Eukaryota</taxon>
        <taxon>Viridiplantae</taxon>
        <taxon>Streptophyta</taxon>
        <taxon>Embryophyta</taxon>
        <taxon>Tracheophyta</taxon>
        <taxon>Spermatophyta</taxon>
        <taxon>Magnoliopsida</taxon>
        <taxon>eudicotyledons</taxon>
        <taxon>Gunneridae</taxon>
        <taxon>Pentapetalae</taxon>
        <taxon>rosids</taxon>
        <taxon>fabids</taxon>
        <taxon>Rosales</taxon>
        <taxon>Cannabaceae</taxon>
        <taxon>Cannabis</taxon>
    </lineage>
</organism>
<dbReference type="InterPro" id="IPR036691">
    <property type="entry name" value="Endo/exonu/phosph_ase_sf"/>
</dbReference>
<reference evidence="2 3" key="1">
    <citation type="journal article" date="2020" name="bioRxiv">
        <title>Sequence and annotation of 42 cannabis genomes reveals extensive copy number variation in cannabinoid synthesis and pathogen resistance genes.</title>
        <authorList>
            <person name="Mckernan K.J."/>
            <person name="Helbert Y."/>
            <person name="Kane L.T."/>
            <person name="Ebling H."/>
            <person name="Zhang L."/>
            <person name="Liu B."/>
            <person name="Eaton Z."/>
            <person name="Mclaughlin S."/>
            <person name="Kingan S."/>
            <person name="Baybayan P."/>
            <person name="Concepcion G."/>
            <person name="Jordan M."/>
            <person name="Riva A."/>
            <person name="Barbazuk W."/>
            <person name="Harkins T."/>
        </authorList>
    </citation>
    <scope>NUCLEOTIDE SEQUENCE [LARGE SCALE GENOMIC DNA]</scope>
    <source>
        <strain evidence="3">cv. Jamaican Lion 4</strain>
        <tissue evidence="2">Leaf</tissue>
    </source>
</reference>
<comment type="caution">
    <text evidence="2">The sequence shown here is derived from an EMBL/GenBank/DDBJ whole genome shotgun (WGS) entry which is preliminary data.</text>
</comment>
<protein>
    <recommendedName>
        <fullName evidence="4">DUF4283 domain-containing protein</fullName>
    </recommendedName>
</protein>
<feature type="region of interest" description="Disordered" evidence="1">
    <location>
        <begin position="225"/>
        <end position="257"/>
    </location>
</feature>
<proteinExistence type="predicted"/>
<dbReference type="EMBL" id="JAATIP010000045">
    <property type="protein sequence ID" value="KAF4385138.1"/>
    <property type="molecule type" value="Genomic_DNA"/>
</dbReference>